<organism evidence="10 11">
    <name type="scientific">Paracoccus sphaerophysae</name>
    <dbReference type="NCBI Taxonomy" id="690417"/>
    <lineage>
        <taxon>Bacteria</taxon>
        <taxon>Pseudomonadati</taxon>
        <taxon>Pseudomonadota</taxon>
        <taxon>Alphaproteobacteria</taxon>
        <taxon>Rhodobacterales</taxon>
        <taxon>Paracoccaceae</taxon>
        <taxon>Paracoccus</taxon>
    </lineage>
</organism>
<comment type="similarity">
    <text evidence="7">Belongs to the PpiD chaperone family.</text>
</comment>
<keyword evidence="6" id="KW-0143">Chaperone</keyword>
<name>A0A099EUH0_9RHOB</name>
<dbReference type="EMBL" id="JRKS01000110">
    <property type="protein sequence ID" value="KGJ01533.1"/>
    <property type="molecule type" value="Genomic_DNA"/>
</dbReference>
<dbReference type="PANTHER" id="PTHR47529:SF1">
    <property type="entry name" value="PERIPLASMIC CHAPERONE PPID"/>
    <property type="match status" value="1"/>
</dbReference>
<keyword evidence="3 8" id="KW-0812">Transmembrane</keyword>
<evidence type="ECO:0000256" key="1">
    <source>
        <dbReference type="ARBA" id="ARBA00004401"/>
    </source>
</evidence>
<proteinExistence type="inferred from homology"/>
<dbReference type="GO" id="GO:0005886">
    <property type="term" value="C:plasma membrane"/>
    <property type="evidence" value="ECO:0007669"/>
    <property type="project" value="UniProtKB-SubCell"/>
</dbReference>
<evidence type="ECO:0000259" key="9">
    <source>
        <dbReference type="Pfam" id="PF13145"/>
    </source>
</evidence>
<keyword evidence="11" id="KW-1185">Reference proteome</keyword>
<dbReference type="InterPro" id="IPR000297">
    <property type="entry name" value="PPIase_PpiC"/>
</dbReference>
<reference evidence="10 11" key="1">
    <citation type="submission" date="2014-09" db="EMBL/GenBank/DDBJ databases">
        <authorList>
            <person name="McGinnis J.M."/>
            <person name="Wolfgang W.J."/>
        </authorList>
    </citation>
    <scope>NUCLEOTIDE SEQUENCE [LARGE SCALE GENOMIC DNA]</scope>
    <source>
        <strain evidence="10 11">HAMBI 3106</strain>
    </source>
</reference>
<dbReference type="PANTHER" id="PTHR47529">
    <property type="entry name" value="PEPTIDYL-PROLYL CIS-TRANS ISOMERASE D"/>
    <property type="match status" value="1"/>
</dbReference>
<protein>
    <submittedName>
        <fullName evidence="10">Peptidylprolyl isomerase</fullName>
    </submittedName>
</protein>
<dbReference type="InterPro" id="IPR052029">
    <property type="entry name" value="PpiD_chaperone"/>
</dbReference>
<dbReference type="SUPFAM" id="SSF54534">
    <property type="entry name" value="FKBP-like"/>
    <property type="match status" value="1"/>
</dbReference>
<evidence type="ECO:0000256" key="7">
    <source>
        <dbReference type="ARBA" id="ARBA00038408"/>
    </source>
</evidence>
<keyword evidence="5 8" id="KW-0472">Membrane</keyword>
<keyword evidence="4 8" id="KW-1133">Transmembrane helix</keyword>
<evidence type="ECO:0000256" key="6">
    <source>
        <dbReference type="ARBA" id="ARBA00023186"/>
    </source>
</evidence>
<dbReference type="AlphaFoldDB" id="A0A099EUH0"/>
<comment type="caution">
    <text evidence="10">The sequence shown here is derived from an EMBL/GenBank/DDBJ whole genome shotgun (WGS) entry which is preliminary data.</text>
</comment>
<reference evidence="10 11" key="2">
    <citation type="submission" date="2014-10" db="EMBL/GenBank/DDBJ databases">
        <title>Paracoccus sanguinis sp. nov., isolated from clinical specimens of New York State patients.</title>
        <authorList>
            <person name="Mingle L.A."/>
            <person name="Cole J.A."/>
            <person name="Lapierre P."/>
            <person name="Musser K.A."/>
        </authorList>
    </citation>
    <scope>NUCLEOTIDE SEQUENCE [LARGE SCALE GENOMIC DNA]</scope>
    <source>
        <strain evidence="10 11">HAMBI 3106</strain>
    </source>
</reference>
<dbReference type="GO" id="GO:0003755">
    <property type="term" value="F:peptidyl-prolyl cis-trans isomerase activity"/>
    <property type="evidence" value="ECO:0007669"/>
    <property type="project" value="InterPro"/>
</dbReference>
<sequence>MTSLRTKGKSTVVWILMGMLLLGLGGFGVTNFSGSASGEIGAVGDTEIGTDDYLRAIRSEMQGFSAQTGQNMTAEQARALGVPQTVQARLFAAAALEDEARRLGVSVGDEAVLRQVTGAPGFQGAGGSFDAARYNDVLRNEGLSAAQFEEDVRMDEARLMLQRAVVGGVSAPPTLRDRTAGWLMERRDLSWAELKADQLATPVAAPDEETLKAWHAANGARFTAPEIRKITYAWLTPDMLAETVQLDETALRDLYQARIAEFQQPERRMVERLVFQDEAAAQAAKARLDAGQATFEQLANERGLQLADIDLGETTEADLGAAGPAVFALTQPGVVGPFATDLGPALFSMNAILDPVNIPFEEAQDDLRAEAAADRAKRLIEEQAPQFEDLLAGGASLEDLAKDTPMEVGSIEFSAETPSDGIAAYQAFRERAASLTDKDFPQIYQLDDGGVFALRLDQVVPPALIPFDKVRELVLTDWTAAETRRQLKALAEEEKMRLESDATAQPAADATTAARPTATITLAPAADVERDTGIEGVPGDVTAAAFRLKAPGETAVVEADGRVFLIRLDATRAADLTADEAVPVVEGVTRRLTDSVRSDLFEAYVRALQATHGVRLNSAAIAAANARIQ</sequence>
<dbReference type="Pfam" id="PF13624">
    <property type="entry name" value="SurA_N_3"/>
    <property type="match status" value="1"/>
</dbReference>
<dbReference type="Pfam" id="PF13145">
    <property type="entry name" value="Rotamase_2"/>
    <property type="match status" value="1"/>
</dbReference>
<evidence type="ECO:0000313" key="11">
    <source>
        <dbReference type="Proteomes" id="UP000029917"/>
    </source>
</evidence>
<evidence type="ECO:0000256" key="8">
    <source>
        <dbReference type="SAM" id="Phobius"/>
    </source>
</evidence>
<evidence type="ECO:0000256" key="2">
    <source>
        <dbReference type="ARBA" id="ARBA00022475"/>
    </source>
</evidence>
<gene>
    <name evidence="10" type="ORF">IC63_16910</name>
</gene>
<evidence type="ECO:0000256" key="3">
    <source>
        <dbReference type="ARBA" id="ARBA00022692"/>
    </source>
</evidence>
<dbReference type="STRING" id="690417.IC63_16910"/>
<dbReference type="Proteomes" id="UP000029917">
    <property type="component" value="Unassembled WGS sequence"/>
</dbReference>
<feature type="transmembrane region" description="Helical" evidence="8">
    <location>
        <begin position="12"/>
        <end position="30"/>
    </location>
</feature>
<dbReference type="SUPFAM" id="SSF109998">
    <property type="entry name" value="Triger factor/SurA peptide-binding domain-like"/>
    <property type="match status" value="1"/>
</dbReference>
<dbReference type="RefSeq" id="WP_036722563.1">
    <property type="nucleotide sequence ID" value="NZ_JRKS01000110.1"/>
</dbReference>
<evidence type="ECO:0000256" key="5">
    <source>
        <dbReference type="ARBA" id="ARBA00023136"/>
    </source>
</evidence>
<evidence type="ECO:0000256" key="4">
    <source>
        <dbReference type="ARBA" id="ARBA00022989"/>
    </source>
</evidence>
<dbReference type="InterPro" id="IPR027304">
    <property type="entry name" value="Trigger_fact/SurA_dom_sf"/>
</dbReference>
<keyword evidence="10" id="KW-0413">Isomerase</keyword>
<accession>A0A099EUH0</accession>
<evidence type="ECO:0000313" key="10">
    <source>
        <dbReference type="EMBL" id="KGJ01533.1"/>
    </source>
</evidence>
<keyword evidence="2" id="KW-1003">Cell membrane</keyword>
<comment type="subcellular location">
    <subcellularLocation>
        <location evidence="1">Cell membrane</location>
        <topology evidence="1">Single-pass type II membrane protein</topology>
    </subcellularLocation>
</comment>
<feature type="domain" description="PpiC" evidence="9">
    <location>
        <begin position="247"/>
        <end position="365"/>
    </location>
</feature>